<evidence type="ECO:0000256" key="1">
    <source>
        <dbReference type="ARBA" id="ARBA00008115"/>
    </source>
</evidence>
<dbReference type="GO" id="GO:0070037">
    <property type="term" value="F:rRNA (pseudouridine) methyltransferase activity"/>
    <property type="evidence" value="ECO:0007669"/>
    <property type="project" value="InterPro"/>
</dbReference>
<keyword evidence="4" id="KW-0694">RNA-binding</keyword>
<dbReference type="GO" id="GO:0032040">
    <property type="term" value="C:small-subunit processome"/>
    <property type="evidence" value="ECO:0007669"/>
    <property type="project" value="TreeGrafter"/>
</dbReference>
<dbReference type="AlphaFoldDB" id="A0A540LAE0"/>
<dbReference type="EMBL" id="VIEB01000678">
    <property type="protein sequence ID" value="TQD83454.1"/>
    <property type="molecule type" value="Genomic_DNA"/>
</dbReference>
<comment type="caution">
    <text evidence="5">The sequence shown here is derived from an EMBL/GenBank/DDBJ whole genome shotgun (WGS) entry which is preliminary data.</text>
</comment>
<comment type="similarity">
    <text evidence="1">Belongs to the class IV-like SAM-binding methyltransferase superfamily. RNA methyltransferase NEP1 family.</text>
</comment>
<protein>
    <recommendedName>
        <fullName evidence="7">Ribosomal RNA small subunit methyltransferase NEP1</fullName>
    </recommendedName>
</protein>
<accession>A0A540LAE0</accession>
<dbReference type="PANTHER" id="PTHR12636:SF13">
    <property type="entry name" value="RIBOSOMAL RNA SMALL SUBUNIT METHYLTRANSFERASE NEP1-LIKE"/>
    <property type="match status" value="1"/>
</dbReference>
<keyword evidence="6" id="KW-1185">Reference proteome</keyword>
<dbReference type="PANTHER" id="PTHR12636">
    <property type="entry name" value="NEP1/MRA1"/>
    <property type="match status" value="1"/>
</dbReference>
<evidence type="ECO:0000313" key="5">
    <source>
        <dbReference type="EMBL" id="TQD83454.1"/>
    </source>
</evidence>
<dbReference type="Proteomes" id="UP000315295">
    <property type="component" value="Unassembled WGS sequence"/>
</dbReference>
<organism evidence="5 6">
    <name type="scientific">Malus baccata</name>
    <name type="common">Siberian crab apple</name>
    <name type="synonym">Pyrus baccata</name>
    <dbReference type="NCBI Taxonomy" id="106549"/>
    <lineage>
        <taxon>Eukaryota</taxon>
        <taxon>Viridiplantae</taxon>
        <taxon>Streptophyta</taxon>
        <taxon>Embryophyta</taxon>
        <taxon>Tracheophyta</taxon>
        <taxon>Spermatophyta</taxon>
        <taxon>Magnoliopsida</taxon>
        <taxon>eudicotyledons</taxon>
        <taxon>Gunneridae</taxon>
        <taxon>Pentapetalae</taxon>
        <taxon>rosids</taxon>
        <taxon>fabids</taxon>
        <taxon>Rosales</taxon>
        <taxon>Rosaceae</taxon>
        <taxon>Amygdaloideae</taxon>
        <taxon>Maleae</taxon>
        <taxon>Malus</taxon>
    </lineage>
</organism>
<gene>
    <name evidence="5" type="ORF">C1H46_031000</name>
</gene>
<dbReference type="STRING" id="106549.A0A540LAE0"/>
<name>A0A540LAE0_MALBA</name>
<dbReference type="InterPro" id="IPR029028">
    <property type="entry name" value="Alpha/beta_knot_MTases"/>
</dbReference>
<keyword evidence="3" id="KW-0699">rRNA-binding</keyword>
<dbReference type="Gene3D" id="3.40.1280.10">
    <property type="match status" value="1"/>
</dbReference>
<dbReference type="Pfam" id="PF03587">
    <property type="entry name" value="EMG1"/>
    <property type="match status" value="1"/>
</dbReference>
<evidence type="ECO:0000256" key="3">
    <source>
        <dbReference type="ARBA" id="ARBA00022730"/>
    </source>
</evidence>
<evidence type="ECO:0000256" key="2">
    <source>
        <dbReference type="ARBA" id="ARBA00022517"/>
    </source>
</evidence>
<proteinExistence type="inferred from homology"/>
<dbReference type="InterPro" id="IPR029026">
    <property type="entry name" value="tRNA_m1G_MTases_N"/>
</dbReference>
<evidence type="ECO:0000313" key="6">
    <source>
        <dbReference type="Proteomes" id="UP000315295"/>
    </source>
</evidence>
<dbReference type="CDD" id="cd18088">
    <property type="entry name" value="Nep1-like"/>
    <property type="match status" value="1"/>
</dbReference>
<dbReference type="GO" id="GO:0070475">
    <property type="term" value="P:rRNA base methylation"/>
    <property type="evidence" value="ECO:0007669"/>
    <property type="project" value="InterPro"/>
</dbReference>
<sequence>MGIVRKRWKILDSEEDADALKQKKDENNYQPGVVYQALRAIFDSKLNKAGMVGAVYVKTDNGVLFEIKPHVRIPRTCRRFCGVMLELLDKKCIRTKDTNEILMRVIAEPVTRHLPVNSRVVGLSYSSEKVVDIDDYVNSASDELNLVFVVGELAHGKINEYTDDFISVSNYPLSAKGCIGLICESLEHKWKIF</sequence>
<evidence type="ECO:0008006" key="7">
    <source>
        <dbReference type="Google" id="ProtNLM"/>
    </source>
</evidence>
<reference evidence="5 6" key="1">
    <citation type="journal article" date="2019" name="G3 (Bethesda)">
        <title>Sequencing of a Wild Apple (Malus baccata) Genome Unravels the Differences Between Cultivated and Wild Apple Species Regarding Disease Resistance and Cold Tolerance.</title>
        <authorList>
            <person name="Chen X."/>
        </authorList>
    </citation>
    <scope>NUCLEOTIDE SEQUENCE [LARGE SCALE GENOMIC DNA]</scope>
    <source>
        <strain evidence="6">cv. Shandingzi</strain>
        <tissue evidence="5">Leaves</tissue>
    </source>
</reference>
<keyword evidence="2" id="KW-0690">Ribosome biogenesis</keyword>
<dbReference type="GO" id="GO:0019843">
    <property type="term" value="F:rRNA binding"/>
    <property type="evidence" value="ECO:0007669"/>
    <property type="project" value="UniProtKB-KW"/>
</dbReference>
<dbReference type="InterPro" id="IPR005304">
    <property type="entry name" value="Rbsml_bgen_MeTrfase_EMG1/NEP1"/>
</dbReference>
<evidence type="ECO:0000256" key="4">
    <source>
        <dbReference type="ARBA" id="ARBA00022884"/>
    </source>
</evidence>
<dbReference type="SUPFAM" id="SSF75217">
    <property type="entry name" value="alpha/beta knot"/>
    <property type="match status" value="1"/>
</dbReference>